<evidence type="ECO:0000313" key="1">
    <source>
        <dbReference type="EMBL" id="GAH42479.1"/>
    </source>
</evidence>
<proteinExistence type="predicted"/>
<sequence>MVKLDEITVKKDEYYTPAYAVEPILPYIPNGSRVW</sequence>
<protein>
    <submittedName>
        <fullName evidence="1">Uncharacterized protein</fullName>
    </submittedName>
</protein>
<gene>
    <name evidence="1" type="ORF">S03H2_11504</name>
</gene>
<dbReference type="AlphaFoldDB" id="X1GLK9"/>
<organism evidence="1">
    <name type="scientific">marine sediment metagenome</name>
    <dbReference type="NCBI Taxonomy" id="412755"/>
    <lineage>
        <taxon>unclassified sequences</taxon>
        <taxon>metagenomes</taxon>
        <taxon>ecological metagenomes</taxon>
    </lineage>
</organism>
<name>X1GLK9_9ZZZZ</name>
<comment type="caution">
    <text evidence="1">The sequence shown here is derived from an EMBL/GenBank/DDBJ whole genome shotgun (WGS) entry which is preliminary data.</text>
</comment>
<accession>X1GLK9</accession>
<reference evidence="1" key="1">
    <citation type="journal article" date="2014" name="Front. Microbiol.">
        <title>High frequency of phylogenetically diverse reductive dehalogenase-homologous genes in deep subseafloor sedimentary metagenomes.</title>
        <authorList>
            <person name="Kawai M."/>
            <person name="Futagami T."/>
            <person name="Toyoda A."/>
            <person name="Takaki Y."/>
            <person name="Nishi S."/>
            <person name="Hori S."/>
            <person name="Arai W."/>
            <person name="Tsubouchi T."/>
            <person name="Morono Y."/>
            <person name="Uchiyama I."/>
            <person name="Ito T."/>
            <person name="Fujiyama A."/>
            <person name="Inagaki F."/>
            <person name="Takami H."/>
        </authorList>
    </citation>
    <scope>NUCLEOTIDE SEQUENCE</scope>
    <source>
        <strain evidence="1">Expedition CK06-06</strain>
    </source>
</reference>
<feature type="non-terminal residue" evidence="1">
    <location>
        <position position="35"/>
    </location>
</feature>
<dbReference type="EMBL" id="BARU01005868">
    <property type="protein sequence ID" value="GAH42479.1"/>
    <property type="molecule type" value="Genomic_DNA"/>
</dbReference>